<evidence type="ECO:0000313" key="2">
    <source>
        <dbReference type="Proteomes" id="UP001438189"/>
    </source>
</evidence>
<reference evidence="1 2" key="1">
    <citation type="submission" date="2024-06" db="EMBL/GenBank/DDBJ databases">
        <title>Genome sequencing of Agrobacterium spp. from tobacco in Serbia.</title>
        <authorList>
            <person name="Ilicic R.J."/>
            <person name="Studholme D.J."/>
            <person name="Jelusic A."/>
            <person name="Barac G."/>
            <person name="Bagi F."/>
            <person name="Popovic Milovanovic T."/>
        </authorList>
    </citation>
    <scope>NUCLEOTIDE SEQUENCE [LARGE SCALE GENOMIC DNA]</scope>
    <source>
        <strain evidence="1 2">DA1</strain>
    </source>
</reference>
<evidence type="ECO:0000313" key="1">
    <source>
        <dbReference type="EMBL" id="MES4993067.1"/>
    </source>
</evidence>
<dbReference type="RefSeq" id="WP_353574602.1">
    <property type="nucleotide sequence ID" value="NZ_JBETME010000012.1"/>
</dbReference>
<organism evidence="1 2">
    <name type="scientific">Agrobacterium radiobacter</name>
    <dbReference type="NCBI Taxonomy" id="362"/>
    <lineage>
        <taxon>Bacteria</taxon>
        <taxon>Pseudomonadati</taxon>
        <taxon>Pseudomonadota</taxon>
        <taxon>Alphaproteobacteria</taxon>
        <taxon>Hyphomicrobiales</taxon>
        <taxon>Rhizobiaceae</taxon>
        <taxon>Rhizobium/Agrobacterium group</taxon>
        <taxon>Agrobacterium</taxon>
        <taxon>Agrobacterium tumefaciens complex</taxon>
    </lineage>
</organism>
<name>A0ABD5LV32_AGRRD</name>
<dbReference type="EMBL" id="JBETME010000012">
    <property type="protein sequence ID" value="MES4993067.1"/>
    <property type="molecule type" value="Genomic_DNA"/>
</dbReference>
<dbReference type="Proteomes" id="UP001438189">
    <property type="component" value="Unassembled WGS sequence"/>
</dbReference>
<accession>A0ABD5LV32</accession>
<gene>
    <name evidence="1" type="ORF">ABVB70_22345</name>
</gene>
<sequence length="248" mass="27837">MSAVDPKNYINVINIDQPIYRTYSAKRFVALLKTGSDALVNPAMWEDPFENFFLKSNVQVSATEVASLENLASDWYGQCWTINEDTDALWRIYSHDQTGVKVRSTIRKLFDNLVGGGGQFERLQYYVGTVAYHDLSEIEALMRKITFSDISFGGSNDKFAQLLCVKRKAFSHEAEVRLLFNDVAPKKGSDGVYLYPLDANAIFDEVVLDPRLDASGFADLKSDILTAGCSLTITQSDLYRAPRFTIPI</sequence>
<proteinExistence type="predicted"/>
<comment type="caution">
    <text evidence="1">The sequence shown here is derived from an EMBL/GenBank/DDBJ whole genome shotgun (WGS) entry which is preliminary data.</text>
</comment>
<dbReference type="AlphaFoldDB" id="A0ABD5LV32"/>
<protein>
    <submittedName>
        <fullName evidence="1">DUF2971 domain-containing protein</fullName>
    </submittedName>
</protein>